<feature type="transmembrane region" description="Helical" evidence="1">
    <location>
        <begin position="74"/>
        <end position="92"/>
    </location>
</feature>
<evidence type="ECO:0000313" key="3">
    <source>
        <dbReference type="Proteomes" id="UP001398420"/>
    </source>
</evidence>
<name>A0ABU9LKD8_9BACL</name>
<keyword evidence="1" id="KW-1133">Transmembrane helix</keyword>
<feature type="transmembrane region" description="Helical" evidence="1">
    <location>
        <begin position="227"/>
        <end position="249"/>
    </location>
</feature>
<evidence type="ECO:0000256" key="1">
    <source>
        <dbReference type="SAM" id="Phobius"/>
    </source>
</evidence>
<accession>A0ABU9LKD8</accession>
<feature type="transmembrane region" description="Helical" evidence="1">
    <location>
        <begin position="179"/>
        <end position="199"/>
    </location>
</feature>
<sequence>MNQVSALFKKEWMDFLRNYRLLILATVFFILAFSSPLTAKFMPEILGNFLPKDVADSFPTPTAFDSWQQFFKNFSQIGLFVFVLIFGASLANERQHGTLVIPLTKGLSRTSVILVKSLFSMIMWTIVYVLSVLVVYAYTIYYWPKEDVQHLFLSVFLLWLFGIFVASVLILGNVLFRSFFGTLLFAVGILIVLFIISLFEKLKDLSLIRLISENNLVLHGEYVWSDYTGVLIITSICIIACHLLAIVLFNRKGI</sequence>
<dbReference type="Pfam" id="PF12679">
    <property type="entry name" value="ABC2_membrane_2"/>
    <property type="match status" value="1"/>
</dbReference>
<dbReference type="PANTHER" id="PTHR37305:SF1">
    <property type="entry name" value="MEMBRANE PROTEIN"/>
    <property type="match status" value="1"/>
</dbReference>
<dbReference type="RefSeq" id="WP_336663345.1">
    <property type="nucleotide sequence ID" value="NZ_JBBCRB010000001.1"/>
</dbReference>
<protein>
    <submittedName>
        <fullName evidence="2">ABC transporter permease subunit</fullName>
    </submittedName>
</protein>
<feature type="transmembrane region" description="Helical" evidence="1">
    <location>
        <begin position="113"/>
        <end position="139"/>
    </location>
</feature>
<reference evidence="2 3" key="1">
    <citation type="submission" date="2024-04" db="EMBL/GenBank/DDBJ databases">
        <authorList>
            <person name="Wu Y.S."/>
            <person name="Zhang L."/>
        </authorList>
    </citation>
    <scope>NUCLEOTIDE SEQUENCE [LARGE SCALE GENOMIC DNA]</scope>
    <source>
        <strain evidence="2 3">KG-01</strain>
    </source>
</reference>
<keyword evidence="1" id="KW-0812">Transmembrane</keyword>
<feature type="transmembrane region" description="Helical" evidence="1">
    <location>
        <begin position="151"/>
        <end position="172"/>
    </location>
</feature>
<proteinExistence type="predicted"/>
<organism evidence="2 3">
    <name type="scientific">Kurthia gibsonii</name>
    <dbReference type="NCBI Taxonomy" id="33946"/>
    <lineage>
        <taxon>Bacteria</taxon>
        <taxon>Bacillati</taxon>
        <taxon>Bacillota</taxon>
        <taxon>Bacilli</taxon>
        <taxon>Bacillales</taxon>
        <taxon>Caryophanaceae</taxon>
        <taxon>Kurthia</taxon>
    </lineage>
</organism>
<keyword evidence="1" id="KW-0472">Membrane</keyword>
<dbReference type="EMBL" id="JBCEWA010000004">
    <property type="protein sequence ID" value="MEL5988141.1"/>
    <property type="molecule type" value="Genomic_DNA"/>
</dbReference>
<dbReference type="PANTHER" id="PTHR37305">
    <property type="entry name" value="INTEGRAL MEMBRANE PROTEIN-RELATED"/>
    <property type="match status" value="1"/>
</dbReference>
<comment type="caution">
    <text evidence="2">The sequence shown here is derived from an EMBL/GenBank/DDBJ whole genome shotgun (WGS) entry which is preliminary data.</text>
</comment>
<evidence type="ECO:0000313" key="2">
    <source>
        <dbReference type="EMBL" id="MEL5988141.1"/>
    </source>
</evidence>
<keyword evidence="3" id="KW-1185">Reference proteome</keyword>
<gene>
    <name evidence="2" type="ORF">AAF454_06885</name>
</gene>
<dbReference type="Proteomes" id="UP001398420">
    <property type="component" value="Unassembled WGS sequence"/>
</dbReference>